<evidence type="ECO:0000313" key="3">
    <source>
        <dbReference type="Proteomes" id="UP000175616"/>
    </source>
</evidence>
<feature type="transmembrane region" description="Helical" evidence="1">
    <location>
        <begin position="51"/>
        <end position="72"/>
    </location>
</feature>
<dbReference type="RefSeq" id="WP_070114141.1">
    <property type="nucleotide sequence ID" value="NZ_LZYE01000063.1"/>
</dbReference>
<protein>
    <recommendedName>
        <fullName evidence="4">Integral membrane protein</fullName>
    </recommendedName>
</protein>
<feature type="transmembrane region" description="Helical" evidence="1">
    <location>
        <begin position="93"/>
        <end position="113"/>
    </location>
</feature>
<proteinExistence type="predicted"/>
<accession>A0A1E7YQ36</accession>
<reference evidence="2 3" key="1">
    <citation type="submission" date="2016-06" db="EMBL/GenBank/DDBJ databases">
        <title>Gene turnover analysis identifies the evolutionary adaptation of the extremophile Acidithiobacillus caldus.</title>
        <authorList>
            <person name="Zhang X."/>
        </authorList>
    </citation>
    <scope>NUCLEOTIDE SEQUENCE [LARGE SCALE GENOMIC DNA]</scope>
    <source>
        <strain evidence="2 3">DX</strain>
    </source>
</reference>
<dbReference type="AlphaFoldDB" id="A0A1E7YQ36"/>
<dbReference type="EMBL" id="LZYE01000063">
    <property type="protein sequence ID" value="OFC37893.1"/>
    <property type="molecule type" value="Genomic_DNA"/>
</dbReference>
<comment type="caution">
    <text evidence="2">The sequence shown here is derived from an EMBL/GenBank/DDBJ whole genome shotgun (WGS) entry which is preliminary data.</text>
</comment>
<keyword evidence="1" id="KW-0812">Transmembrane</keyword>
<evidence type="ECO:0000256" key="1">
    <source>
        <dbReference type="SAM" id="Phobius"/>
    </source>
</evidence>
<sequence>MRGPAWAMVPLQQIRERPFLPLMAGAVTIWLALLSSPVARELSADSGLPAFYPILAGYFALSLLGFGIAALLCLRGAQEPWTRVGKGTMAQIVVLETAFASLHLAATLSAGAAAVGMEIVAGLGAVFWQLAMVEAAVHPDVRVGESLVLAAALIRREWRALLLLLSGTIAAAALSLLTLGLGLVLVVPWYYLALVQIAKRPYPTKYVRQGMPQG</sequence>
<organism evidence="2 3">
    <name type="scientific">Acidithiobacillus caldus</name>
    <dbReference type="NCBI Taxonomy" id="33059"/>
    <lineage>
        <taxon>Bacteria</taxon>
        <taxon>Pseudomonadati</taxon>
        <taxon>Pseudomonadota</taxon>
        <taxon>Acidithiobacillia</taxon>
        <taxon>Acidithiobacillales</taxon>
        <taxon>Acidithiobacillaceae</taxon>
        <taxon>Acidithiobacillus</taxon>
    </lineage>
</organism>
<keyword evidence="1" id="KW-0472">Membrane</keyword>
<feature type="transmembrane region" description="Helical" evidence="1">
    <location>
        <begin position="20"/>
        <end position="39"/>
    </location>
</feature>
<dbReference type="Proteomes" id="UP000175616">
    <property type="component" value="Unassembled WGS sequence"/>
</dbReference>
<evidence type="ECO:0000313" key="2">
    <source>
        <dbReference type="EMBL" id="OFC37893.1"/>
    </source>
</evidence>
<name>A0A1E7YQ36_9PROT</name>
<feature type="transmembrane region" description="Helical" evidence="1">
    <location>
        <begin position="158"/>
        <end position="191"/>
    </location>
</feature>
<keyword evidence="1" id="KW-1133">Transmembrane helix</keyword>
<gene>
    <name evidence="2" type="ORF">BAE27_03440</name>
</gene>
<evidence type="ECO:0008006" key="4">
    <source>
        <dbReference type="Google" id="ProtNLM"/>
    </source>
</evidence>